<evidence type="ECO:0000313" key="4">
    <source>
        <dbReference type="Proteomes" id="UP001620295"/>
    </source>
</evidence>
<comment type="similarity">
    <text evidence="1">Belongs to the metallo-dependent hydrolases superfamily.</text>
</comment>
<sequence length="282" mass="31090">MPRIDAHHHLWDLDRREQPWMDGPWADPIRRTFTIEDLEPHLAAHGVDATVVVQSSSSHEETLELLATAEASDRVAGVVGWADLTDPGLPDVLAALRAEPGGDRLVGLRHQVQDEPDQRWLDRPDVRRGLTWLAEADLVYDLLVTPRELPAAIDAVRELPEVRFVLDHAAKPPVASGGRDPWDRQLTELAALPNVVCKLSGLVTEAAWDGWRPEQVLPYAQHVLDAFGPDRVLFGSDWPVCTLAATYDQVVDLAGRATLRLTEAERAAVFGGTAVRAYGLSQ</sequence>
<dbReference type="Pfam" id="PF04909">
    <property type="entry name" value="Amidohydro_2"/>
    <property type="match status" value="1"/>
</dbReference>
<dbReference type="InterPro" id="IPR032466">
    <property type="entry name" value="Metal_Hydrolase"/>
</dbReference>
<dbReference type="EMBL" id="JBJDQH010000009">
    <property type="protein sequence ID" value="MFK4268725.1"/>
    <property type="molecule type" value="Genomic_DNA"/>
</dbReference>
<accession>A0ABW8LUK2</accession>
<gene>
    <name evidence="3" type="ORF">ACI2L5_27805</name>
</gene>
<evidence type="ECO:0000256" key="1">
    <source>
        <dbReference type="ARBA" id="ARBA00038310"/>
    </source>
</evidence>
<dbReference type="PANTHER" id="PTHR43569:SF2">
    <property type="entry name" value="AMIDOHYDROLASE-RELATED DOMAIN-CONTAINING PROTEIN"/>
    <property type="match status" value="1"/>
</dbReference>
<proteinExistence type="inferred from homology"/>
<dbReference type="InterPro" id="IPR006680">
    <property type="entry name" value="Amidohydro-rel"/>
</dbReference>
<protein>
    <submittedName>
        <fullName evidence="3">Amidohydrolase family protein</fullName>
    </submittedName>
</protein>
<comment type="caution">
    <text evidence="3">The sequence shown here is derived from an EMBL/GenBank/DDBJ whole genome shotgun (WGS) entry which is preliminary data.</text>
</comment>
<dbReference type="Proteomes" id="UP001620295">
    <property type="component" value="Unassembled WGS sequence"/>
</dbReference>
<dbReference type="InterPro" id="IPR052350">
    <property type="entry name" value="Metallo-dep_Lactonases"/>
</dbReference>
<dbReference type="RefSeq" id="WP_404747386.1">
    <property type="nucleotide sequence ID" value="NZ_JBJDQH010000009.1"/>
</dbReference>
<organism evidence="3 4">
    <name type="scientific">Streptomyces milbemycinicus</name>
    <dbReference type="NCBI Taxonomy" id="476552"/>
    <lineage>
        <taxon>Bacteria</taxon>
        <taxon>Bacillati</taxon>
        <taxon>Actinomycetota</taxon>
        <taxon>Actinomycetes</taxon>
        <taxon>Kitasatosporales</taxon>
        <taxon>Streptomycetaceae</taxon>
        <taxon>Streptomyces</taxon>
    </lineage>
</organism>
<reference evidence="3 4" key="1">
    <citation type="submission" date="2024-11" db="EMBL/GenBank/DDBJ databases">
        <title>The Natural Products Discovery Center: Release of the First 8490 Sequenced Strains for Exploring Actinobacteria Biosynthetic Diversity.</title>
        <authorList>
            <person name="Kalkreuter E."/>
            <person name="Kautsar S.A."/>
            <person name="Yang D."/>
            <person name="Bader C.D."/>
            <person name="Teijaro C.N."/>
            <person name="Fluegel L."/>
            <person name="Davis C.M."/>
            <person name="Simpson J.R."/>
            <person name="Lauterbach L."/>
            <person name="Steele A.D."/>
            <person name="Gui C."/>
            <person name="Meng S."/>
            <person name="Li G."/>
            <person name="Viehrig K."/>
            <person name="Ye F."/>
            <person name="Su P."/>
            <person name="Kiefer A.F."/>
            <person name="Nichols A."/>
            <person name="Cepeda A.J."/>
            <person name="Yan W."/>
            <person name="Fan B."/>
            <person name="Jiang Y."/>
            <person name="Adhikari A."/>
            <person name="Zheng C.-J."/>
            <person name="Schuster L."/>
            <person name="Cowan T.M."/>
            <person name="Smanski M.J."/>
            <person name="Chevrette M.G."/>
            <person name="De Carvalho L.P.S."/>
            <person name="Shen B."/>
        </authorList>
    </citation>
    <scope>NUCLEOTIDE SEQUENCE [LARGE SCALE GENOMIC DNA]</scope>
    <source>
        <strain evidence="3 4">NPDC020863</strain>
    </source>
</reference>
<keyword evidence="4" id="KW-1185">Reference proteome</keyword>
<name>A0ABW8LUK2_9ACTN</name>
<evidence type="ECO:0000259" key="2">
    <source>
        <dbReference type="Pfam" id="PF04909"/>
    </source>
</evidence>
<evidence type="ECO:0000313" key="3">
    <source>
        <dbReference type="EMBL" id="MFK4268725.1"/>
    </source>
</evidence>
<feature type="domain" description="Amidohydrolase-related" evidence="2">
    <location>
        <begin position="4"/>
        <end position="280"/>
    </location>
</feature>
<dbReference type="Gene3D" id="3.20.20.140">
    <property type="entry name" value="Metal-dependent hydrolases"/>
    <property type="match status" value="1"/>
</dbReference>
<dbReference type="PANTHER" id="PTHR43569">
    <property type="entry name" value="AMIDOHYDROLASE"/>
    <property type="match status" value="1"/>
</dbReference>
<dbReference type="SUPFAM" id="SSF51556">
    <property type="entry name" value="Metallo-dependent hydrolases"/>
    <property type="match status" value="1"/>
</dbReference>